<gene>
    <name evidence="2" type="ORF">AMORRO_LOCUS1223</name>
</gene>
<evidence type="ECO:0000313" key="2">
    <source>
        <dbReference type="EMBL" id="CAG8457359.1"/>
    </source>
</evidence>
<feature type="compositionally biased region" description="Basic and acidic residues" evidence="1">
    <location>
        <begin position="235"/>
        <end position="245"/>
    </location>
</feature>
<organism evidence="2 3">
    <name type="scientific">Acaulospora morrowiae</name>
    <dbReference type="NCBI Taxonomy" id="94023"/>
    <lineage>
        <taxon>Eukaryota</taxon>
        <taxon>Fungi</taxon>
        <taxon>Fungi incertae sedis</taxon>
        <taxon>Mucoromycota</taxon>
        <taxon>Glomeromycotina</taxon>
        <taxon>Glomeromycetes</taxon>
        <taxon>Diversisporales</taxon>
        <taxon>Acaulosporaceae</taxon>
        <taxon>Acaulospora</taxon>
    </lineage>
</organism>
<protein>
    <submittedName>
        <fullName evidence="2">3413_t:CDS:1</fullName>
    </submittedName>
</protein>
<keyword evidence="3" id="KW-1185">Reference proteome</keyword>
<dbReference type="EMBL" id="CAJVPV010000440">
    <property type="protein sequence ID" value="CAG8457359.1"/>
    <property type="molecule type" value="Genomic_DNA"/>
</dbReference>
<dbReference type="AlphaFoldDB" id="A0A9N8YY18"/>
<feature type="region of interest" description="Disordered" evidence="1">
    <location>
        <begin position="226"/>
        <end position="248"/>
    </location>
</feature>
<dbReference type="Gene3D" id="2.40.50.140">
    <property type="entry name" value="Nucleic acid-binding proteins"/>
    <property type="match status" value="1"/>
</dbReference>
<comment type="caution">
    <text evidence="2">The sequence shown here is derived from an EMBL/GenBank/DDBJ whole genome shotgun (WGS) entry which is preliminary data.</text>
</comment>
<evidence type="ECO:0000256" key="1">
    <source>
        <dbReference type="SAM" id="MobiDB-lite"/>
    </source>
</evidence>
<dbReference type="OrthoDB" id="77828at2759"/>
<evidence type="ECO:0000313" key="3">
    <source>
        <dbReference type="Proteomes" id="UP000789342"/>
    </source>
</evidence>
<proteinExistence type="predicted"/>
<name>A0A9N8YY18_9GLOM</name>
<accession>A0A9N8YY18</accession>
<dbReference type="Proteomes" id="UP000789342">
    <property type="component" value="Unassembled WGS sequence"/>
</dbReference>
<sequence>MPRPERKLYTKNKSKYDEEDIEEISRIQKFINDNVENRKKNAEDPMMVDSGPSNTSPKNVAYIYPYEFWSLDPISQSNVKLFNKDYNNLKVIQYRVDDGSATIQCTAFFEKLNDRDEWIKKMSIVHGTLVKIIGKIDDPNMELLRWTEIIKLKEEYYSKPFVIPEDMLVGKTIRGHQTNENAVDSSNVKSSSSRLSFSRSHSNKVTYLSTTSQHDISLNESFAPLRSPSSLQKDQLSDSEEKSAESDFVVTDNAVQSDEDALFSTSMHEDLSRPLTPVNGFSVLEDFLFLPNIFKRLTDNETIDFSKLNLSQITEDVFINIIVRYIYEKQLLDFEFSLIRQASVLIEYATLVLRNQHDCNEPTPEQLTDLFTQSLLTLVNEEFLLYTDEKRITYKIRDEFIY</sequence>
<dbReference type="InterPro" id="IPR012340">
    <property type="entry name" value="NA-bd_OB-fold"/>
</dbReference>
<reference evidence="2" key="1">
    <citation type="submission" date="2021-06" db="EMBL/GenBank/DDBJ databases">
        <authorList>
            <person name="Kallberg Y."/>
            <person name="Tangrot J."/>
            <person name="Rosling A."/>
        </authorList>
    </citation>
    <scope>NUCLEOTIDE SEQUENCE</scope>
    <source>
        <strain evidence="2">CL551</strain>
    </source>
</reference>